<dbReference type="InterPro" id="IPR050645">
    <property type="entry name" value="Histidine_acid_phosphatase"/>
</dbReference>
<reference evidence="5" key="1">
    <citation type="journal article" date="2020" name="Stud. Mycol.">
        <title>101 Dothideomycetes genomes: a test case for predicting lifestyles and emergence of pathogens.</title>
        <authorList>
            <person name="Haridas S."/>
            <person name="Albert R."/>
            <person name="Binder M."/>
            <person name="Bloem J."/>
            <person name="Labutti K."/>
            <person name="Salamov A."/>
            <person name="Andreopoulos B."/>
            <person name="Baker S."/>
            <person name="Barry K."/>
            <person name="Bills G."/>
            <person name="Bluhm B."/>
            <person name="Cannon C."/>
            <person name="Castanera R."/>
            <person name="Culley D."/>
            <person name="Daum C."/>
            <person name="Ezra D."/>
            <person name="Gonzalez J."/>
            <person name="Henrissat B."/>
            <person name="Kuo A."/>
            <person name="Liang C."/>
            <person name="Lipzen A."/>
            <person name="Lutzoni F."/>
            <person name="Magnuson J."/>
            <person name="Mondo S."/>
            <person name="Nolan M."/>
            <person name="Ohm R."/>
            <person name="Pangilinan J."/>
            <person name="Park H.-J."/>
            <person name="Ramirez L."/>
            <person name="Alfaro M."/>
            <person name="Sun H."/>
            <person name="Tritt A."/>
            <person name="Yoshinaga Y."/>
            <person name="Zwiers L.-H."/>
            <person name="Turgeon B."/>
            <person name="Goodwin S."/>
            <person name="Spatafora J."/>
            <person name="Crous P."/>
            <person name="Grigoriev I."/>
        </authorList>
    </citation>
    <scope>NUCLEOTIDE SEQUENCE</scope>
    <source>
        <strain evidence="5">CBS 627.86</strain>
    </source>
</reference>
<proteinExistence type="inferred from homology"/>
<evidence type="ECO:0000256" key="4">
    <source>
        <dbReference type="SAM" id="SignalP"/>
    </source>
</evidence>
<gene>
    <name evidence="5" type="ORF">BDV96DRAFT_513458</name>
</gene>
<dbReference type="AlphaFoldDB" id="A0A6A5ZNV5"/>
<dbReference type="EMBL" id="ML977313">
    <property type="protein sequence ID" value="KAF2120684.1"/>
    <property type="molecule type" value="Genomic_DNA"/>
</dbReference>
<dbReference type="InterPro" id="IPR029033">
    <property type="entry name" value="His_PPase_superfam"/>
</dbReference>
<feature type="transmembrane region" description="Helical" evidence="3">
    <location>
        <begin position="472"/>
        <end position="495"/>
    </location>
</feature>
<dbReference type="GO" id="GO:0016791">
    <property type="term" value="F:phosphatase activity"/>
    <property type="evidence" value="ECO:0007669"/>
    <property type="project" value="TreeGrafter"/>
</dbReference>
<dbReference type="OrthoDB" id="258392at2759"/>
<feature type="compositionally biased region" description="Basic and acidic residues" evidence="2">
    <location>
        <begin position="543"/>
        <end position="580"/>
    </location>
</feature>
<keyword evidence="4" id="KW-0732">Signal</keyword>
<dbReference type="PANTHER" id="PTHR11567">
    <property type="entry name" value="ACID PHOSPHATASE-RELATED"/>
    <property type="match status" value="1"/>
</dbReference>
<evidence type="ECO:0000256" key="2">
    <source>
        <dbReference type="SAM" id="MobiDB-lite"/>
    </source>
</evidence>
<evidence type="ECO:0000256" key="1">
    <source>
        <dbReference type="ARBA" id="ARBA00005375"/>
    </source>
</evidence>
<evidence type="ECO:0000313" key="5">
    <source>
        <dbReference type="EMBL" id="KAF2120684.1"/>
    </source>
</evidence>
<protein>
    <submittedName>
        <fullName evidence="5">Histidine phosphatase superfamily</fullName>
    </submittedName>
</protein>
<keyword evidence="3" id="KW-0812">Transmembrane</keyword>
<comment type="similarity">
    <text evidence="1">Belongs to the histidine acid phosphatase family.</text>
</comment>
<sequence length="597" mass="65482">MLALFLAVLAAAWLIEAQDDNKSYQLHAAVNFIRTGERTPTVVDGTTVLTALGANQMFDLGQNIRGRYISDIDAGTRLGQQQIDGMAPNILNNDQLYIQTGDAAYLVAAAQSFMQGLYPPYSINLTRNGPFADATAILANGTAIDSPLNGYQYPDIYVASGLDAMSIYTAGTNNCPASQAESMMYLTTEDFLETKAESQDFYQALNASLFSGYLSQDQIDYINAVEIYDYLSYQYVHDNEIFAMLQNDSSYAGVYDELRYLADTQAWYYWGNTSASSSDDDYRAMAGRTVAAMILGSLQKVVMNGTGMFNDQPVEEPVEFHSLTLLFGEQEPFISLFSLMMLDFINDHFRAIPPFGSAMIFELFSMGQNNSAFPSNADDLWVRFYFQNGTNYQDSLQSYPMFGRGPSGTDMPWLDFQDMMSRIMTNQLSDWCSQCDSGSLFCWGVDDSTINITMTGRGGGSNYKISPAVGGVIGAVVTLAVAGIIFAIAMLIGGIRFHRVNKHDKNSSLGGFKGSAKLASDADLSLPKNGVAPAGIVSFGGENTRKTPHERVGSWELRQKEFGPDKTSGEVGDESRRESFEAIEAAMSRPVQPSERV</sequence>
<keyword evidence="3" id="KW-0472">Membrane</keyword>
<dbReference type="PANTHER" id="PTHR11567:SF127">
    <property type="entry name" value="HISTIDINE ACID PHOSPHATASE"/>
    <property type="match status" value="1"/>
</dbReference>
<name>A0A6A5ZNV5_9PLEO</name>
<dbReference type="Gene3D" id="3.40.50.1240">
    <property type="entry name" value="Phosphoglycerate mutase-like"/>
    <property type="match status" value="1"/>
</dbReference>
<organism evidence="5 6">
    <name type="scientific">Lophiotrema nucula</name>
    <dbReference type="NCBI Taxonomy" id="690887"/>
    <lineage>
        <taxon>Eukaryota</taxon>
        <taxon>Fungi</taxon>
        <taxon>Dikarya</taxon>
        <taxon>Ascomycota</taxon>
        <taxon>Pezizomycotina</taxon>
        <taxon>Dothideomycetes</taxon>
        <taxon>Pleosporomycetidae</taxon>
        <taxon>Pleosporales</taxon>
        <taxon>Lophiotremataceae</taxon>
        <taxon>Lophiotrema</taxon>
    </lineage>
</organism>
<dbReference type="Pfam" id="PF00328">
    <property type="entry name" value="His_Phos_2"/>
    <property type="match status" value="1"/>
</dbReference>
<feature type="signal peptide" evidence="4">
    <location>
        <begin position="1"/>
        <end position="17"/>
    </location>
</feature>
<keyword evidence="6" id="KW-1185">Reference proteome</keyword>
<keyword evidence="3" id="KW-1133">Transmembrane helix</keyword>
<dbReference type="InterPro" id="IPR000560">
    <property type="entry name" value="His_Pase_clade-2"/>
</dbReference>
<evidence type="ECO:0000256" key="3">
    <source>
        <dbReference type="SAM" id="Phobius"/>
    </source>
</evidence>
<accession>A0A6A5ZNV5</accession>
<dbReference type="Proteomes" id="UP000799770">
    <property type="component" value="Unassembled WGS sequence"/>
</dbReference>
<evidence type="ECO:0000313" key="6">
    <source>
        <dbReference type="Proteomes" id="UP000799770"/>
    </source>
</evidence>
<dbReference type="SUPFAM" id="SSF53254">
    <property type="entry name" value="Phosphoglycerate mutase-like"/>
    <property type="match status" value="1"/>
</dbReference>
<feature type="region of interest" description="Disordered" evidence="2">
    <location>
        <begin position="537"/>
        <end position="597"/>
    </location>
</feature>
<feature type="chain" id="PRO_5025594898" evidence="4">
    <location>
        <begin position="18"/>
        <end position="597"/>
    </location>
</feature>